<dbReference type="RefSeq" id="WP_266494063.1">
    <property type="nucleotide sequence ID" value="NZ_CP108036.1"/>
</dbReference>
<evidence type="ECO:0000313" key="2">
    <source>
        <dbReference type="EMBL" id="WUN78116.1"/>
    </source>
</evidence>
<keyword evidence="3" id="KW-1185">Reference proteome</keyword>
<dbReference type="EMBL" id="CP108036">
    <property type="protein sequence ID" value="WUN78116.1"/>
    <property type="molecule type" value="Genomic_DNA"/>
</dbReference>
<proteinExistence type="predicted"/>
<name>A0ABZ1Q5X3_9ACTN</name>
<reference evidence="2" key="1">
    <citation type="submission" date="2022-10" db="EMBL/GenBank/DDBJ databases">
        <title>The complete genomes of actinobacterial strains from the NBC collection.</title>
        <authorList>
            <person name="Joergensen T.S."/>
            <person name="Alvarez Arevalo M."/>
            <person name="Sterndorff E.B."/>
            <person name="Faurdal D."/>
            <person name="Vuksanovic O."/>
            <person name="Mourched A.-S."/>
            <person name="Charusanti P."/>
            <person name="Shaw S."/>
            <person name="Blin K."/>
            <person name="Weber T."/>
        </authorList>
    </citation>
    <scope>NUCLEOTIDE SEQUENCE</scope>
    <source>
        <strain evidence="2">NBC_00303</strain>
    </source>
</reference>
<accession>A0ABZ1Q5X3</accession>
<organism evidence="2 3">
    <name type="scientific">Streptomyces erythrochromogenes</name>
    <dbReference type="NCBI Taxonomy" id="285574"/>
    <lineage>
        <taxon>Bacteria</taxon>
        <taxon>Bacillati</taxon>
        <taxon>Actinomycetota</taxon>
        <taxon>Actinomycetes</taxon>
        <taxon>Kitasatosporales</taxon>
        <taxon>Streptomycetaceae</taxon>
        <taxon>Streptomyces</taxon>
    </lineage>
</organism>
<dbReference type="InterPro" id="IPR005212">
    <property type="entry name" value="EvaA-like"/>
</dbReference>
<evidence type="ECO:0000313" key="3">
    <source>
        <dbReference type="Proteomes" id="UP001432312"/>
    </source>
</evidence>
<dbReference type="InterPro" id="IPR038153">
    <property type="entry name" value="EvaA-like_sf"/>
</dbReference>
<feature type="domain" description="dTDP-4-dehydro-6-deoxy-alpha-D-glucopyranose 2,3-dehydratase" evidence="1">
    <location>
        <begin position="38"/>
        <end position="238"/>
    </location>
</feature>
<protein>
    <submittedName>
        <fullName evidence="2">NDP-hexose 2,3-dehydratase family protein</fullName>
    </submittedName>
</protein>
<dbReference type="Gene3D" id="3.90.79.40">
    <property type="entry name" value="EvaA sugar 2,3-dehydratase subunit"/>
    <property type="match status" value="2"/>
</dbReference>
<feature type="domain" description="dTDP-4-dehydro-6-deoxy-alpha-D-glucopyranose 2,3-dehydratase" evidence="1">
    <location>
        <begin position="275"/>
        <end position="474"/>
    </location>
</feature>
<gene>
    <name evidence="2" type="ORF">OHA91_06215</name>
</gene>
<sequence>MNRIALPHPSPTALRTLQDRLARSALAEESRVRQPAPFVTWFADARERSGLRVDRVDLDGLENWERDPRTGALRHSSGGFFAIDGLDVRFPSGPVPHWQQPIIHQPEVGVLGLLAKEFDGVLHFLMQAKVEPGNRNHLQLSPTVQATRSNYLRLHKGRAVPYLGYFQERTRHRVVADVLQSEQGAWFYRKRNRNIVIEVTEDIAVEEDFRWMTLGEIHRLLAVEDIVNMDTRTTLSCLPLAGGGLDVLLDTGDGFRDALARSCAGEPGGVHDVDELQSWITEHRAQNDLTTRPVPLVELRDWHSSPERVSHTSGRFFSVIGVNVSAGTREVRGWSQPMLEPHGTGVIAVLVKQIDGVLHILLRASVEPGYVDGVELSPTVQFTPESVPPGAALPRFVDDVLSAPPERTRFACLLSEEGGRFHHALNRYLVVEAEGDAESMEDRDFRWVTLDQLSTLLRHSHYLNVQARTLVACLHSLLAPRRPGGEALGL</sequence>
<dbReference type="Proteomes" id="UP001432312">
    <property type="component" value="Chromosome"/>
</dbReference>
<dbReference type="GeneID" id="95495612"/>
<dbReference type="Pfam" id="PF03559">
    <property type="entry name" value="Hexose_dehydrat"/>
    <property type="match status" value="2"/>
</dbReference>
<evidence type="ECO:0000259" key="1">
    <source>
        <dbReference type="Pfam" id="PF03559"/>
    </source>
</evidence>